<feature type="compositionally biased region" description="Low complexity" evidence="1">
    <location>
        <begin position="220"/>
        <end position="238"/>
    </location>
</feature>
<gene>
    <name evidence="3" type="ORF">H696_04813</name>
</gene>
<feature type="domain" description="Survival Motor Neuron Gemin2-binding" evidence="2">
    <location>
        <begin position="31"/>
        <end position="56"/>
    </location>
</feature>
<feature type="region of interest" description="Disordered" evidence="1">
    <location>
        <begin position="294"/>
        <end position="332"/>
    </location>
</feature>
<dbReference type="InterPro" id="IPR040424">
    <property type="entry name" value="Smn1"/>
</dbReference>
<dbReference type="AlphaFoldDB" id="A0A058Z342"/>
<organism evidence="3">
    <name type="scientific">Fonticula alba</name>
    <name type="common">Slime mold</name>
    <dbReference type="NCBI Taxonomy" id="691883"/>
    <lineage>
        <taxon>Eukaryota</taxon>
        <taxon>Rotosphaerida</taxon>
        <taxon>Fonticulaceae</taxon>
        <taxon>Fonticula</taxon>
    </lineage>
</organism>
<dbReference type="OrthoDB" id="197400at2759"/>
<evidence type="ECO:0000256" key="1">
    <source>
        <dbReference type="SAM" id="MobiDB-lite"/>
    </source>
</evidence>
<evidence type="ECO:0000313" key="3">
    <source>
        <dbReference type="EMBL" id="KCV68521.1"/>
    </source>
</evidence>
<feature type="region of interest" description="Disordered" evidence="1">
    <location>
        <begin position="197"/>
        <end position="251"/>
    </location>
</feature>
<feature type="region of interest" description="Disordered" evidence="1">
    <location>
        <begin position="55"/>
        <end position="175"/>
    </location>
</feature>
<dbReference type="RefSeq" id="XP_009496953.1">
    <property type="nucleotide sequence ID" value="XM_009498678.1"/>
</dbReference>
<dbReference type="EMBL" id="KB932208">
    <property type="protein sequence ID" value="KCV68521.1"/>
    <property type="molecule type" value="Genomic_DNA"/>
</dbReference>
<evidence type="ECO:0000313" key="4">
    <source>
        <dbReference type="Proteomes" id="UP000030693"/>
    </source>
</evidence>
<dbReference type="CDD" id="cd22851">
    <property type="entry name" value="SMN_N"/>
    <property type="match status" value="1"/>
</dbReference>
<proteinExistence type="predicted"/>
<dbReference type="Proteomes" id="UP000030693">
    <property type="component" value="Unassembled WGS sequence"/>
</dbReference>
<sequence>MSPPPAVAAGAPAAPEEELEDPALGIELSLSPDAWDDTPLIKAWDSAIQSFRAFHGRPSAAHPRARRAPPSAQSTARVSARGGAGAGAGALPIPSQDALGSESEADASADDEGADTCVVADADAEIDEEAQEAQEEDAEVGAKADVSPEAEREAVPADSPAVTEEAMTASPGRADPRAAEASYAAWQWYNHQSAGMADTGAAGAAPWQWQPPGAMGGESGWPVSGPGWPSSGPAWAPGVAADASQTPAGPADQLVDSVLGSDADIQANLSMAWYYAGYYAAMANASRLFRQHLSAKRPAPVTEPSGPSPAPGPEPAPAPAPSPPAGVKRRRQ</sequence>
<dbReference type="GO" id="GO:0005634">
    <property type="term" value="C:nucleus"/>
    <property type="evidence" value="ECO:0007669"/>
    <property type="project" value="TreeGrafter"/>
</dbReference>
<dbReference type="PANTHER" id="PTHR39267">
    <property type="entry name" value="SURVIVAL MOTOR NEURON-LIKE PROTEIN 1"/>
    <property type="match status" value="1"/>
</dbReference>
<reference evidence="3" key="1">
    <citation type="submission" date="2013-04" db="EMBL/GenBank/DDBJ databases">
        <title>The Genome Sequence of Fonticula alba ATCC 38817.</title>
        <authorList>
            <consortium name="The Broad Institute Genomics Platform"/>
            <person name="Russ C."/>
            <person name="Cuomo C."/>
            <person name="Burger G."/>
            <person name="Gray M.W."/>
            <person name="Holland P.W.H."/>
            <person name="King N."/>
            <person name="Lang F.B.F."/>
            <person name="Roger A.J."/>
            <person name="Ruiz-Trillo I."/>
            <person name="Brown M."/>
            <person name="Walker B."/>
            <person name="Young S."/>
            <person name="Zeng Q."/>
            <person name="Gargeya S."/>
            <person name="Fitzgerald M."/>
            <person name="Haas B."/>
            <person name="Abouelleil A."/>
            <person name="Allen A.W."/>
            <person name="Alvarado L."/>
            <person name="Arachchi H.M."/>
            <person name="Berlin A.M."/>
            <person name="Chapman S.B."/>
            <person name="Gainer-Dewar J."/>
            <person name="Goldberg J."/>
            <person name="Griggs A."/>
            <person name="Gujja S."/>
            <person name="Hansen M."/>
            <person name="Howarth C."/>
            <person name="Imamovic A."/>
            <person name="Ireland A."/>
            <person name="Larimer J."/>
            <person name="McCowan C."/>
            <person name="Murphy C."/>
            <person name="Pearson M."/>
            <person name="Poon T.W."/>
            <person name="Priest M."/>
            <person name="Roberts A."/>
            <person name="Saif S."/>
            <person name="Shea T."/>
            <person name="Sisk P."/>
            <person name="Sykes S."/>
            <person name="Wortman J."/>
            <person name="Nusbaum C."/>
            <person name="Birren B."/>
        </authorList>
    </citation>
    <scope>NUCLEOTIDE SEQUENCE [LARGE SCALE GENOMIC DNA]</scope>
    <source>
        <strain evidence="3">ATCC 38817</strain>
    </source>
</reference>
<name>A0A058Z342_FONAL</name>
<feature type="compositionally biased region" description="Pro residues" evidence="1">
    <location>
        <begin position="306"/>
        <end position="324"/>
    </location>
</feature>
<feature type="compositionally biased region" description="Low complexity" evidence="1">
    <location>
        <begin position="197"/>
        <end position="213"/>
    </location>
</feature>
<feature type="compositionally biased region" description="Acidic residues" evidence="1">
    <location>
        <begin position="103"/>
        <end position="114"/>
    </location>
</feature>
<keyword evidence="4" id="KW-1185">Reference proteome</keyword>
<dbReference type="InterPro" id="IPR049481">
    <property type="entry name" value="SMN_G2-BD"/>
</dbReference>
<feature type="compositionally biased region" description="Acidic residues" evidence="1">
    <location>
        <begin position="122"/>
        <end position="139"/>
    </location>
</feature>
<dbReference type="Pfam" id="PF20636">
    <property type="entry name" value="SMN_G2-BD"/>
    <property type="match status" value="1"/>
</dbReference>
<feature type="compositionally biased region" description="Low complexity" evidence="1">
    <location>
        <begin position="57"/>
        <end position="81"/>
    </location>
</feature>
<dbReference type="OMA" id="HPMANLA"/>
<protein>
    <recommendedName>
        <fullName evidence="2">Survival Motor Neuron Gemin2-binding domain-containing protein</fullName>
    </recommendedName>
</protein>
<dbReference type="GeneID" id="20529538"/>
<dbReference type="PANTHER" id="PTHR39267:SF1">
    <property type="entry name" value="SURVIVAL MOTOR NEURON PROTEIN"/>
    <property type="match status" value="1"/>
</dbReference>
<accession>A0A058Z342</accession>
<evidence type="ECO:0000259" key="2">
    <source>
        <dbReference type="Pfam" id="PF20636"/>
    </source>
</evidence>